<dbReference type="PANTHER" id="PTHR46464:SF1">
    <property type="entry name" value="ANKYRIN AND ARMADILLO REPEAT-CONTAINING PROTEIN"/>
    <property type="match status" value="1"/>
</dbReference>
<gene>
    <name evidence="3" type="ORF">GDO86_017145</name>
</gene>
<keyword evidence="1" id="KW-0040">ANK repeat</keyword>
<dbReference type="InterPro" id="IPR036770">
    <property type="entry name" value="Ankyrin_rpt-contain_sf"/>
</dbReference>
<dbReference type="InterPro" id="IPR011989">
    <property type="entry name" value="ARM-like"/>
</dbReference>
<reference evidence="3" key="1">
    <citation type="thesis" date="2020" institute="ProQuest LLC" country="789 East Eisenhower Parkway, Ann Arbor, MI, USA">
        <title>Comparative Genomics and Chromosome Evolution.</title>
        <authorList>
            <person name="Mudd A.B."/>
        </authorList>
    </citation>
    <scope>NUCLEOTIDE SEQUENCE</scope>
    <source>
        <strain evidence="3">Female2</strain>
        <tissue evidence="3">Blood</tissue>
    </source>
</reference>
<feature type="repeat" description="ANK" evidence="1">
    <location>
        <begin position="379"/>
        <end position="411"/>
    </location>
</feature>
<keyword evidence="4" id="KW-1185">Reference proteome</keyword>
<evidence type="ECO:0008006" key="5">
    <source>
        <dbReference type="Google" id="ProtNLM"/>
    </source>
</evidence>
<dbReference type="Pfam" id="PF12796">
    <property type="entry name" value="Ank_2"/>
    <property type="match status" value="1"/>
</dbReference>
<evidence type="ECO:0000313" key="3">
    <source>
        <dbReference type="EMBL" id="KAG8432789.1"/>
    </source>
</evidence>
<dbReference type="PROSITE" id="PS50088">
    <property type="entry name" value="ANK_REPEAT"/>
    <property type="match status" value="2"/>
</dbReference>
<dbReference type="PANTHER" id="PTHR46464">
    <property type="entry name" value="ANK_REP_REGION DOMAIN-CONTAINING PROTEIN"/>
    <property type="match status" value="1"/>
</dbReference>
<comment type="caution">
    <text evidence="3">The sequence shown here is derived from an EMBL/GenBank/DDBJ whole genome shotgun (WGS) entry which is preliminary data.</text>
</comment>
<feature type="repeat" description="ARM" evidence="2">
    <location>
        <begin position="593"/>
        <end position="635"/>
    </location>
</feature>
<feature type="repeat" description="ANK" evidence="1">
    <location>
        <begin position="448"/>
        <end position="480"/>
    </location>
</feature>
<dbReference type="SUPFAM" id="SSF48371">
    <property type="entry name" value="ARM repeat"/>
    <property type="match status" value="2"/>
</dbReference>
<dbReference type="Gene3D" id="1.25.40.20">
    <property type="entry name" value="Ankyrin repeat-containing domain"/>
    <property type="match status" value="2"/>
</dbReference>
<dbReference type="SMART" id="SM00185">
    <property type="entry name" value="ARM"/>
    <property type="match status" value="9"/>
</dbReference>
<dbReference type="Proteomes" id="UP000812440">
    <property type="component" value="Chromosome 9"/>
</dbReference>
<dbReference type="EMBL" id="JAACNH010000009">
    <property type="protein sequence ID" value="KAG8432789.1"/>
    <property type="molecule type" value="Genomic_DNA"/>
</dbReference>
<dbReference type="InterPro" id="IPR043379">
    <property type="entry name" value="ANKAR"/>
</dbReference>
<dbReference type="InterPro" id="IPR016024">
    <property type="entry name" value="ARM-type_fold"/>
</dbReference>
<name>A0A8T2IJ68_9PIPI</name>
<dbReference type="OrthoDB" id="1683831at2759"/>
<protein>
    <recommendedName>
        <fullName evidence="5">Ankyrin and armadillo repeat-containing protein</fullName>
    </recommendedName>
</protein>
<evidence type="ECO:0000313" key="4">
    <source>
        <dbReference type="Proteomes" id="UP000812440"/>
    </source>
</evidence>
<dbReference type="SUPFAM" id="SSF48403">
    <property type="entry name" value="Ankyrin repeat"/>
    <property type="match status" value="1"/>
</dbReference>
<organism evidence="3 4">
    <name type="scientific">Hymenochirus boettgeri</name>
    <name type="common">Congo dwarf clawed frog</name>
    <dbReference type="NCBI Taxonomy" id="247094"/>
    <lineage>
        <taxon>Eukaryota</taxon>
        <taxon>Metazoa</taxon>
        <taxon>Chordata</taxon>
        <taxon>Craniata</taxon>
        <taxon>Vertebrata</taxon>
        <taxon>Euteleostomi</taxon>
        <taxon>Amphibia</taxon>
        <taxon>Batrachia</taxon>
        <taxon>Anura</taxon>
        <taxon>Pipoidea</taxon>
        <taxon>Pipidae</taxon>
        <taxon>Pipinae</taxon>
        <taxon>Hymenochirus</taxon>
    </lineage>
</organism>
<dbReference type="PROSITE" id="PS50176">
    <property type="entry name" value="ARM_REPEAT"/>
    <property type="match status" value="1"/>
</dbReference>
<dbReference type="InterPro" id="IPR000225">
    <property type="entry name" value="Armadillo"/>
</dbReference>
<accession>A0A8T2IJ68</accession>
<evidence type="ECO:0000256" key="1">
    <source>
        <dbReference type="PROSITE-ProRule" id="PRU00023"/>
    </source>
</evidence>
<dbReference type="SMART" id="SM00248">
    <property type="entry name" value="ANK"/>
    <property type="match status" value="5"/>
</dbReference>
<dbReference type="Gene3D" id="1.25.10.10">
    <property type="entry name" value="Leucine-rich Repeat Variant"/>
    <property type="match status" value="3"/>
</dbReference>
<evidence type="ECO:0000256" key="2">
    <source>
        <dbReference type="PROSITE-ProRule" id="PRU00259"/>
    </source>
</evidence>
<dbReference type="Pfam" id="PF00514">
    <property type="entry name" value="Arm"/>
    <property type="match status" value="1"/>
</dbReference>
<feature type="non-terminal residue" evidence="3">
    <location>
        <position position="1"/>
    </location>
</feature>
<proteinExistence type="predicted"/>
<dbReference type="AlphaFoldDB" id="A0A8T2IJ68"/>
<sequence>MCTLYPGLIDVSTEPELEAIYNAEIPECDPSYEPNKPEEQNLFMHYVDSITIKMTCFTVEVQQHENVFLYDASYLLSNVIRLTEEYLNPAIYQRLQQRLNIQKKLVMENIEKKPEIRKNIAYLKLISFLVPFFLSLKKKMKVPDFNHLLQPFSDDKLKTERELPPLMLGQNFACKHFHYQANEYFHLHGGIELDLGTPSLKQPSEVIKAVFQDIKAIATNHVDNLLDLDTTYRDYYPIPILDANGKSYYAIDIRLENFYQTALQKHWWGAINSVMTTLKLKKFPLTDIQLHELFKKKFGQKKAIKCQNFNYGLKSSAERGLSAIFHTLCCKTPGLDVLDDAGYALIHHAAMHNRVVIVSQLAKANINLNQKQYDRISSQGPTALQIAAQCGSLEVLFCLLAFNADYMLYDKRGWMAIHFASFYGGVPCIRALYRKDPSLLEMETVAKYKCTPLLLTAKSGALDALHYLLSIGANWKQQDSLGNNIIHLAILYFHTNILKYIIDLNIPELHVWKHIVGMLKSQDLHRQEMAVRCLEVLCVLNQNYWKQIYEAGTIPFLIELLQREQVIMEPLVLGVLSNISNNIPVSKSLVKSEAIPVLIHLLHSKQPELQSRCTVILSDIAQIDDNQTAISKMGGISPLVCLLYKDLEDVLVNTVNCIRVLCIKNPTNQTAIKNLGGIPPLVEFLNATSDILMSASSAVITELARGNKPIQDSIAEENAIDSLLNIIRVRNIDTQVKAAMAVEALCDHNPAIQKEFLAKSATKHISKLLKAFQLEVREQGSTTLWALAGQTCKQQREMAEHIGYNFIIDMLLSPSDKMQFVGGEAIIALCKDSRHHQNQICEGNGIEPLVRLLRNSKIADGTLLSIIKALGTMCIGVAFLNNPITQEKIVEENTIPTLLHLLKNHRSLKVKVEVACTLACIVLKNSHLQALLKGLEVFHYAEVLALLHAPDKDICLRAGYALALFAYNNTVQQFCMLENGGIEFAVYESFLQSAIETDRAIAAFQILILARVIVDIDEIILSAKGLAVLNELLKSKHPVTIVLTGELLAGLAQTKAGIPDAIITLGGIKCLCNHLDNADEEVRVACANALGYFTFNRMAYRHLLAECRKRPTLYSLLISNLSTDAKISKNFREDYEIQKQIGLPSL</sequence>
<dbReference type="InterPro" id="IPR002110">
    <property type="entry name" value="Ankyrin_rpt"/>
</dbReference>